<accession>A0A8S5U2D3</accession>
<keyword evidence="1" id="KW-0812">Transmembrane</keyword>
<dbReference type="EMBL" id="BK015988">
    <property type="protein sequence ID" value="DAF88607.1"/>
    <property type="molecule type" value="Genomic_DNA"/>
</dbReference>
<name>A0A8S5U2D3_9CAUD</name>
<keyword evidence="1" id="KW-1133">Transmembrane helix</keyword>
<feature type="transmembrane region" description="Helical" evidence="1">
    <location>
        <begin position="12"/>
        <end position="40"/>
    </location>
</feature>
<evidence type="ECO:0000313" key="2">
    <source>
        <dbReference type="EMBL" id="DAF88607.1"/>
    </source>
</evidence>
<reference evidence="2" key="1">
    <citation type="journal article" date="2021" name="Proc. Natl. Acad. Sci. U.S.A.">
        <title>A Catalog of Tens of Thousands of Viruses from Human Metagenomes Reveals Hidden Associations with Chronic Diseases.</title>
        <authorList>
            <person name="Tisza M.J."/>
            <person name="Buck C.B."/>
        </authorList>
    </citation>
    <scope>NUCLEOTIDE SEQUENCE</scope>
    <source>
        <strain evidence="2">Ctqzz19</strain>
    </source>
</reference>
<organism evidence="2">
    <name type="scientific">Siphoviridae sp. ctqzz19</name>
    <dbReference type="NCBI Taxonomy" id="2825682"/>
    <lineage>
        <taxon>Viruses</taxon>
        <taxon>Duplodnaviria</taxon>
        <taxon>Heunggongvirae</taxon>
        <taxon>Uroviricota</taxon>
        <taxon>Caudoviricetes</taxon>
    </lineage>
</organism>
<protein>
    <submittedName>
        <fullName evidence="2">Uncharacterized protein</fullName>
    </submittedName>
</protein>
<proteinExistence type="predicted"/>
<sequence length="64" mass="7145">MPPYTCYHKGFLSFISYAFCSHKFSIAFLTCGLVGILYLFNPYALPLTILCIAFGSDSHFSIPV</sequence>
<keyword evidence="1" id="KW-0472">Membrane</keyword>
<evidence type="ECO:0000256" key="1">
    <source>
        <dbReference type="SAM" id="Phobius"/>
    </source>
</evidence>